<organism evidence="2 3">
    <name type="scientific">Cyphomyrmex costatus</name>
    <dbReference type="NCBI Taxonomy" id="456900"/>
    <lineage>
        <taxon>Eukaryota</taxon>
        <taxon>Metazoa</taxon>
        <taxon>Ecdysozoa</taxon>
        <taxon>Arthropoda</taxon>
        <taxon>Hexapoda</taxon>
        <taxon>Insecta</taxon>
        <taxon>Pterygota</taxon>
        <taxon>Neoptera</taxon>
        <taxon>Endopterygota</taxon>
        <taxon>Hymenoptera</taxon>
        <taxon>Apocrita</taxon>
        <taxon>Aculeata</taxon>
        <taxon>Formicoidea</taxon>
        <taxon>Formicidae</taxon>
        <taxon>Myrmicinae</taxon>
        <taxon>Cyphomyrmex</taxon>
    </lineage>
</organism>
<keyword evidence="3" id="KW-1185">Reference proteome</keyword>
<dbReference type="EMBL" id="KQ978234">
    <property type="protein sequence ID" value="KYM96066.1"/>
    <property type="molecule type" value="Genomic_DNA"/>
</dbReference>
<evidence type="ECO:0000313" key="3">
    <source>
        <dbReference type="Proteomes" id="UP000078542"/>
    </source>
</evidence>
<keyword evidence="1" id="KW-0472">Membrane</keyword>
<evidence type="ECO:0008006" key="4">
    <source>
        <dbReference type="Google" id="ProtNLM"/>
    </source>
</evidence>
<dbReference type="InterPro" id="IPR022048">
    <property type="entry name" value="Envelope_fusion-like"/>
</dbReference>
<feature type="transmembrane region" description="Helical" evidence="1">
    <location>
        <begin position="340"/>
        <end position="366"/>
    </location>
</feature>
<keyword evidence="1" id="KW-0812">Transmembrane</keyword>
<evidence type="ECO:0000256" key="1">
    <source>
        <dbReference type="SAM" id="Phobius"/>
    </source>
</evidence>
<dbReference type="Proteomes" id="UP000078542">
    <property type="component" value="Unassembled WGS sequence"/>
</dbReference>
<keyword evidence="1" id="KW-1133">Transmembrane helix</keyword>
<proteinExistence type="predicted"/>
<name>A0A151IA73_9HYME</name>
<sequence>MELQLDQYTQREDLDEHLQILTAILTDLTADIDKTLDFLAYSKDGIVPTRLLPLENIIMELREAATQLTKGLHFPFQIKLENWDTIHKYVAINAIIINNVIFTTLKFPIIAYPTYKIIKVIPFPIHEQENIFKFIKIIHPIIALDKENNHYTLLRENELNKCIRDITTYTCERNFPIYNIKSNAPCEVLVFINTPGRLQNCEYGRVLSSTTLWIAPLEENTWLYSTKEGQECIISCNDKKDEKIEINKTGKIQLTGNCKLTTSEIILRTKTQLETRYIQTNVPEFNLTLNKEQETTFDLPKRTPLRHIIKDTEELTKLSLETSEIQEYLKGDNILSNYRYIVYPIGSGVLIIALVSGIIVGILWLIKNKNKRKKIERQEEEIQRRVNDAMLY</sequence>
<reference evidence="2 3" key="1">
    <citation type="submission" date="2016-03" db="EMBL/GenBank/DDBJ databases">
        <title>Cyphomyrmex costatus WGS genome.</title>
        <authorList>
            <person name="Nygaard S."/>
            <person name="Hu H."/>
            <person name="Boomsma J."/>
            <person name="Zhang G."/>
        </authorList>
    </citation>
    <scope>NUCLEOTIDE SEQUENCE [LARGE SCALE GENOMIC DNA]</scope>
    <source>
        <strain evidence="2">MS0001</strain>
        <tissue evidence="2">Whole body</tissue>
    </source>
</reference>
<accession>A0A151IA73</accession>
<gene>
    <name evidence="2" type="ORF">ALC62_13281</name>
</gene>
<dbReference type="AlphaFoldDB" id="A0A151IA73"/>
<evidence type="ECO:0000313" key="2">
    <source>
        <dbReference type="EMBL" id="KYM96066.1"/>
    </source>
</evidence>
<dbReference type="Pfam" id="PF12259">
    <property type="entry name" value="Baculo_F"/>
    <property type="match status" value="1"/>
</dbReference>
<protein>
    <recommendedName>
        <fullName evidence="4">Envelope fusion protein</fullName>
    </recommendedName>
</protein>